<protein>
    <submittedName>
        <fullName evidence="2">Uncharacterized protein</fullName>
    </submittedName>
</protein>
<name>A0A8S1EG00_9PELO</name>
<dbReference type="EMBL" id="CADEPM010000001">
    <property type="protein sequence ID" value="CAB3396605.1"/>
    <property type="molecule type" value="Genomic_DNA"/>
</dbReference>
<feature type="compositionally biased region" description="Low complexity" evidence="1">
    <location>
        <begin position="92"/>
        <end position="102"/>
    </location>
</feature>
<dbReference type="AlphaFoldDB" id="A0A8S1EG00"/>
<organism evidence="2 3">
    <name type="scientific">Caenorhabditis bovis</name>
    <dbReference type="NCBI Taxonomy" id="2654633"/>
    <lineage>
        <taxon>Eukaryota</taxon>
        <taxon>Metazoa</taxon>
        <taxon>Ecdysozoa</taxon>
        <taxon>Nematoda</taxon>
        <taxon>Chromadorea</taxon>
        <taxon>Rhabditida</taxon>
        <taxon>Rhabditina</taxon>
        <taxon>Rhabditomorpha</taxon>
        <taxon>Rhabditoidea</taxon>
        <taxon>Rhabditidae</taxon>
        <taxon>Peloderinae</taxon>
        <taxon>Caenorhabditis</taxon>
    </lineage>
</organism>
<accession>A0A8S1EG00</accession>
<proteinExistence type="predicted"/>
<gene>
    <name evidence="2" type="ORF">CBOVIS_LOCUS132</name>
</gene>
<dbReference type="Proteomes" id="UP000494206">
    <property type="component" value="Unassembled WGS sequence"/>
</dbReference>
<dbReference type="OrthoDB" id="5806702at2759"/>
<evidence type="ECO:0000313" key="2">
    <source>
        <dbReference type="EMBL" id="CAB3396605.1"/>
    </source>
</evidence>
<reference evidence="2 3" key="1">
    <citation type="submission" date="2020-04" db="EMBL/GenBank/DDBJ databases">
        <authorList>
            <person name="Laetsch R D."/>
            <person name="Stevens L."/>
            <person name="Kumar S."/>
            <person name="Blaxter L. M."/>
        </authorList>
    </citation>
    <scope>NUCLEOTIDE SEQUENCE [LARGE SCALE GENOMIC DNA]</scope>
</reference>
<comment type="caution">
    <text evidence="2">The sequence shown here is derived from an EMBL/GenBank/DDBJ whole genome shotgun (WGS) entry which is preliminary data.</text>
</comment>
<feature type="region of interest" description="Disordered" evidence="1">
    <location>
        <begin position="79"/>
        <end position="117"/>
    </location>
</feature>
<evidence type="ECO:0000313" key="3">
    <source>
        <dbReference type="Proteomes" id="UP000494206"/>
    </source>
</evidence>
<keyword evidence="3" id="KW-1185">Reference proteome</keyword>
<evidence type="ECO:0000256" key="1">
    <source>
        <dbReference type="SAM" id="MobiDB-lite"/>
    </source>
</evidence>
<sequence length="291" mass="32522">MAKNLNKRDLKVLKDSLGKQGWNMDDVKEADSQIQAGGIGVVRINSYILKNSVEYNEKLHEDGWYVGYEVELNGVGRCSASEEDNASDHVMDNGSSGFSSDTSSEDDKKSQQLTNSDENIENSQILYGCGTNVFFSKEFVPSDISLITSDGVTKFEKLPIKETCRVKPLNSKPQPDSYNSSKNGYQMIKSVSEEQNDEEEAVLNDSFSESSCGSLWTNFIIFNENLKSEKQQKPTFLIEKEKFNSIPLDEDKLSQISSALANFTLPTPPGWEEIDDKKLIDFVKSSTSILQ</sequence>